<dbReference type="GO" id="GO:0016747">
    <property type="term" value="F:acyltransferase activity, transferring groups other than amino-acyl groups"/>
    <property type="evidence" value="ECO:0007669"/>
    <property type="project" value="InterPro"/>
</dbReference>
<dbReference type="PANTHER" id="PTHR43792:SF1">
    <property type="entry name" value="N-ACETYLTRANSFERASE DOMAIN-CONTAINING PROTEIN"/>
    <property type="match status" value="1"/>
</dbReference>
<dbReference type="PANTHER" id="PTHR43792">
    <property type="entry name" value="GNAT FAMILY, PUTATIVE (AFU_ORTHOLOGUE AFUA_3G00765)-RELATED-RELATED"/>
    <property type="match status" value="1"/>
</dbReference>
<sequence length="200" mass="21621">MTRHTWHTRAVPGRTLVTQRIEAADVVLRKARDGDRDAIVAHETDVRVRAHLGGAQERATVEQDLDDVGVAAATGSPGAFVIAARSDDAFLGTMSLTRRGAHRPGHISESGEELELSYTLIPALWGRGLAFQAATAVLRAAARELLDEPVIVVTQSANVRSMNLARRLGFTPVLTFDEFGVEQTLWVVDLREFGADVAGT</sequence>
<dbReference type="KEGG" id="msei:MSEDJ_21120"/>
<dbReference type="InterPro" id="IPR016181">
    <property type="entry name" value="Acyl_CoA_acyltransferase"/>
</dbReference>
<feature type="domain" description="N-acetyltransferase" evidence="1">
    <location>
        <begin position="26"/>
        <end position="191"/>
    </location>
</feature>
<dbReference type="EMBL" id="AP022588">
    <property type="protein sequence ID" value="BBY28016.1"/>
    <property type="molecule type" value="Genomic_DNA"/>
</dbReference>
<dbReference type="Proteomes" id="UP000467193">
    <property type="component" value="Chromosome"/>
</dbReference>
<dbReference type="Gene3D" id="3.40.630.30">
    <property type="match status" value="1"/>
</dbReference>
<dbReference type="Pfam" id="PF13302">
    <property type="entry name" value="Acetyltransf_3"/>
    <property type="match status" value="1"/>
</dbReference>
<proteinExistence type="predicted"/>
<keyword evidence="2" id="KW-0808">Transferase</keyword>
<dbReference type="InterPro" id="IPR051531">
    <property type="entry name" value="N-acetyltransferase"/>
</dbReference>
<evidence type="ECO:0000313" key="3">
    <source>
        <dbReference type="Proteomes" id="UP000467193"/>
    </source>
</evidence>
<evidence type="ECO:0000259" key="1">
    <source>
        <dbReference type="PROSITE" id="PS51186"/>
    </source>
</evidence>
<evidence type="ECO:0000313" key="2">
    <source>
        <dbReference type="EMBL" id="BBY28016.1"/>
    </source>
</evidence>
<accession>A0A7I7QQ90</accession>
<reference evidence="2 3" key="1">
    <citation type="journal article" date="2019" name="Emerg. Microbes Infect.">
        <title>Comprehensive subspecies identification of 175 nontuberculous mycobacteria species based on 7547 genomic profiles.</title>
        <authorList>
            <person name="Matsumoto Y."/>
            <person name="Kinjo T."/>
            <person name="Motooka D."/>
            <person name="Nabeya D."/>
            <person name="Jung N."/>
            <person name="Uechi K."/>
            <person name="Horii T."/>
            <person name="Iida T."/>
            <person name="Fujita J."/>
            <person name="Nakamura S."/>
        </authorList>
    </citation>
    <scope>NUCLEOTIDE SEQUENCE [LARGE SCALE GENOMIC DNA]</scope>
    <source>
        <strain evidence="2 3">JCM 17899</strain>
    </source>
</reference>
<organism evidence="2 3">
    <name type="scientific">Mycolicibacterium sediminis</name>
    <dbReference type="NCBI Taxonomy" id="1286180"/>
    <lineage>
        <taxon>Bacteria</taxon>
        <taxon>Bacillati</taxon>
        <taxon>Actinomycetota</taxon>
        <taxon>Actinomycetes</taxon>
        <taxon>Mycobacteriales</taxon>
        <taxon>Mycobacteriaceae</taxon>
        <taxon>Mycolicibacterium</taxon>
    </lineage>
</organism>
<name>A0A7I7QQ90_9MYCO</name>
<dbReference type="AlphaFoldDB" id="A0A7I7QQ90"/>
<gene>
    <name evidence="2" type="ORF">MSEDJ_21120</name>
</gene>
<keyword evidence="3" id="KW-1185">Reference proteome</keyword>
<dbReference type="SUPFAM" id="SSF55729">
    <property type="entry name" value="Acyl-CoA N-acyltransferases (Nat)"/>
    <property type="match status" value="1"/>
</dbReference>
<protein>
    <submittedName>
        <fullName evidence="2">Putative acetyltransferase</fullName>
    </submittedName>
</protein>
<dbReference type="InterPro" id="IPR000182">
    <property type="entry name" value="GNAT_dom"/>
</dbReference>
<dbReference type="PROSITE" id="PS51186">
    <property type="entry name" value="GNAT"/>
    <property type="match status" value="1"/>
</dbReference>